<dbReference type="EMBL" id="LZZI01000044">
    <property type="protein sequence ID" value="OOM60924.1"/>
    <property type="molecule type" value="Genomic_DNA"/>
</dbReference>
<dbReference type="AlphaFoldDB" id="A0A1S8S674"/>
<proteinExistence type="predicted"/>
<dbReference type="InterPro" id="IPR002826">
    <property type="entry name" value="MptE-like"/>
</dbReference>
<sequence>MEHKLLNLAYTYLDNKNYEKAYEYALKINNREYLPLVNDILNDTYYKIKSNYNKNKTILKKRFNINLDNVEFDWKNYKVEKTIEGKLTVRINKTGKNIYLGSKYNYKRDLDNLTKELNVTYEDEYLIIIGFGLGYHILDCLAKYPNNKILVFEEDLSLLKCAAFLLDLTEILRHNNLFLCGESDKINILSFLDKNINTYYCKHLKMGCFSNYIYIYNEEVVVKSNIINNFNNSMIINMNTNKVFSDKVIQCFIENIPYIAGGNSIGDLRYKFKGKPCVIVSAGPSLEKNIKYLKEYQDNAVIITGERTANLLIKYNIKPHIICALDSSDIVYELSKGVLDKGIPFALTERSNSNVARENKGRNIFAINYFNDTLKQVVKKSHVNYLSGGSVAHYGAFLGIYMGCSTVIFIGQDLAYTENKIHADSVANTSSDFRYGKQLYYVKGNVEPQVLTCEIFDSYRLWFEDYVSLNRNTKFINSTEGGAFINGTIVMNLMESLEMYCKNKINADEIIEKSLQDVKILSQKQLSQNIKIFLENLTTLKLHISNYIENLETVYNEFDKFGKINGSDLLNGIKTLEHKINNLNYGKDLSDYMSCPKINEINMDSDYRISLDDNKELRIKKQIMKDIKMQKVTKESLENIIELIENLYLNKEE</sequence>
<protein>
    <recommendedName>
        <fullName evidence="1">6-hydroxymethylpterin diphosphokinase MptE-like domain-containing protein</fullName>
    </recommendedName>
</protein>
<dbReference type="PANTHER" id="PTHR41786">
    <property type="entry name" value="MOTILITY ACCESSORY FACTOR MAF"/>
    <property type="match status" value="1"/>
</dbReference>
<dbReference type="Proteomes" id="UP000190973">
    <property type="component" value="Unassembled WGS sequence"/>
</dbReference>
<accession>A0A1S8S674</accession>
<dbReference type="RefSeq" id="WP_077839159.1">
    <property type="nucleotide sequence ID" value="NZ_JABTAE010000001.1"/>
</dbReference>
<feature type="domain" description="6-hydroxymethylpterin diphosphokinase MptE-like" evidence="1">
    <location>
        <begin position="251"/>
        <end position="418"/>
    </location>
</feature>
<evidence type="ECO:0000313" key="3">
    <source>
        <dbReference type="Proteomes" id="UP000190973"/>
    </source>
</evidence>
<name>A0A1S8S674_CLOBE</name>
<dbReference type="PANTHER" id="PTHR41786:SF1">
    <property type="entry name" value="6-HYDROXYMETHYLPTERIN DIPHOSPHOKINASE MPTE-LIKE DOMAIN-CONTAINING PROTEIN"/>
    <property type="match status" value="1"/>
</dbReference>
<dbReference type="Pfam" id="PF01973">
    <property type="entry name" value="MptE-like"/>
    <property type="match status" value="1"/>
</dbReference>
<evidence type="ECO:0000259" key="1">
    <source>
        <dbReference type="Pfam" id="PF01973"/>
    </source>
</evidence>
<comment type="caution">
    <text evidence="2">The sequence shown here is derived from an EMBL/GenBank/DDBJ whole genome shotgun (WGS) entry which is preliminary data.</text>
</comment>
<evidence type="ECO:0000313" key="2">
    <source>
        <dbReference type="EMBL" id="OOM60924.1"/>
    </source>
</evidence>
<organism evidence="2 3">
    <name type="scientific">Clostridium beijerinckii</name>
    <name type="common">Clostridium MP</name>
    <dbReference type="NCBI Taxonomy" id="1520"/>
    <lineage>
        <taxon>Bacteria</taxon>
        <taxon>Bacillati</taxon>
        <taxon>Bacillota</taxon>
        <taxon>Clostridia</taxon>
        <taxon>Eubacteriales</taxon>
        <taxon>Clostridiaceae</taxon>
        <taxon>Clostridium</taxon>
    </lineage>
</organism>
<gene>
    <name evidence="2" type="ORF">CLBCK_26410</name>
</gene>
<reference evidence="2 3" key="1">
    <citation type="submission" date="2016-05" db="EMBL/GenBank/DDBJ databases">
        <title>Microbial solvent formation.</title>
        <authorList>
            <person name="Poehlein A."/>
            <person name="Montoya Solano J.D."/>
            <person name="Flitsch S."/>
            <person name="Krabben P."/>
            <person name="Duerre P."/>
            <person name="Daniel R."/>
        </authorList>
    </citation>
    <scope>NUCLEOTIDE SEQUENCE [LARGE SCALE GENOMIC DNA]</scope>
    <source>
        <strain evidence="2 3">DSM 53</strain>
    </source>
</reference>